<dbReference type="AlphaFoldDB" id="A0A6A6SZT4"/>
<feature type="compositionally biased region" description="Low complexity" evidence="1">
    <location>
        <begin position="27"/>
        <end position="39"/>
    </location>
</feature>
<evidence type="ECO:0000313" key="2">
    <source>
        <dbReference type="EMBL" id="KAF2653206.1"/>
    </source>
</evidence>
<feature type="compositionally biased region" description="Basic and acidic residues" evidence="1">
    <location>
        <begin position="1"/>
        <end position="13"/>
    </location>
</feature>
<proteinExistence type="predicted"/>
<feature type="region of interest" description="Disordered" evidence="1">
    <location>
        <begin position="1"/>
        <end position="39"/>
    </location>
</feature>
<organism evidence="2 3">
    <name type="scientific">Lophiostoma macrostomum CBS 122681</name>
    <dbReference type="NCBI Taxonomy" id="1314788"/>
    <lineage>
        <taxon>Eukaryota</taxon>
        <taxon>Fungi</taxon>
        <taxon>Dikarya</taxon>
        <taxon>Ascomycota</taxon>
        <taxon>Pezizomycotina</taxon>
        <taxon>Dothideomycetes</taxon>
        <taxon>Pleosporomycetidae</taxon>
        <taxon>Pleosporales</taxon>
        <taxon>Lophiostomataceae</taxon>
        <taxon>Lophiostoma</taxon>
    </lineage>
</organism>
<name>A0A6A6SZT4_9PLEO</name>
<dbReference type="OrthoDB" id="3799697at2759"/>
<keyword evidence="3" id="KW-1185">Reference proteome</keyword>
<feature type="compositionally biased region" description="Polar residues" evidence="1">
    <location>
        <begin position="15"/>
        <end position="26"/>
    </location>
</feature>
<dbReference type="EMBL" id="MU004385">
    <property type="protein sequence ID" value="KAF2653206.1"/>
    <property type="molecule type" value="Genomic_DNA"/>
</dbReference>
<accession>A0A6A6SZT4</accession>
<evidence type="ECO:0000313" key="3">
    <source>
        <dbReference type="Proteomes" id="UP000799324"/>
    </source>
</evidence>
<protein>
    <submittedName>
        <fullName evidence="2">Uncharacterized protein</fullName>
    </submittedName>
</protein>
<dbReference type="Proteomes" id="UP000799324">
    <property type="component" value="Unassembled WGS sequence"/>
</dbReference>
<evidence type="ECO:0000256" key="1">
    <source>
        <dbReference type="SAM" id="MobiDB-lite"/>
    </source>
</evidence>
<sequence length="117" mass="13235">MSREQSKYTKEECGQSVSESNGQKQDSQSAEISSEAATATTHCLTEANLALHNAEPFQEHEAQKLDRLQRAARELGFELPRQCFESERWDNVYLMDTRRSLTRNAEVRGADGVSEKV</sequence>
<gene>
    <name evidence="2" type="ORF">K491DRAFT_694920</name>
</gene>
<reference evidence="2" key="1">
    <citation type="journal article" date="2020" name="Stud. Mycol.">
        <title>101 Dothideomycetes genomes: a test case for predicting lifestyles and emergence of pathogens.</title>
        <authorList>
            <person name="Haridas S."/>
            <person name="Albert R."/>
            <person name="Binder M."/>
            <person name="Bloem J."/>
            <person name="Labutti K."/>
            <person name="Salamov A."/>
            <person name="Andreopoulos B."/>
            <person name="Baker S."/>
            <person name="Barry K."/>
            <person name="Bills G."/>
            <person name="Bluhm B."/>
            <person name="Cannon C."/>
            <person name="Castanera R."/>
            <person name="Culley D."/>
            <person name="Daum C."/>
            <person name="Ezra D."/>
            <person name="Gonzalez J."/>
            <person name="Henrissat B."/>
            <person name="Kuo A."/>
            <person name="Liang C."/>
            <person name="Lipzen A."/>
            <person name="Lutzoni F."/>
            <person name="Magnuson J."/>
            <person name="Mondo S."/>
            <person name="Nolan M."/>
            <person name="Ohm R."/>
            <person name="Pangilinan J."/>
            <person name="Park H.-J."/>
            <person name="Ramirez L."/>
            <person name="Alfaro M."/>
            <person name="Sun H."/>
            <person name="Tritt A."/>
            <person name="Yoshinaga Y."/>
            <person name="Zwiers L.-H."/>
            <person name="Turgeon B."/>
            <person name="Goodwin S."/>
            <person name="Spatafora J."/>
            <person name="Crous P."/>
            <person name="Grigoriev I."/>
        </authorList>
    </citation>
    <scope>NUCLEOTIDE SEQUENCE</scope>
    <source>
        <strain evidence="2">CBS 122681</strain>
    </source>
</reference>